<gene>
    <name evidence="9" type="ORF">DENOEST_1115</name>
</gene>
<dbReference type="Pfam" id="PF00717">
    <property type="entry name" value="Peptidase_S24"/>
    <property type="match status" value="1"/>
</dbReference>
<dbReference type="GO" id="GO:0016787">
    <property type="term" value="F:hydrolase activity"/>
    <property type="evidence" value="ECO:0007669"/>
    <property type="project" value="UniProtKB-KW"/>
</dbReference>
<keyword evidence="5" id="KW-0234">DNA repair</keyword>
<dbReference type="InterPro" id="IPR039418">
    <property type="entry name" value="LexA-like"/>
</dbReference>
<dbReference type="NCBIfam" id="NF007621">
    <property type="entry name" value="PRK10276.1"/>
    <property type="match status" value="1"/>
</dbReference>
<evidence type="ECO:0000256" key="4">
    <source>
        <dbReference type="ARBA" id="ARBA00022813"/>
    </source>
</evidence>
<keyword evidence="10" id="KW-1185">Reference proteome</keyword>
<keyword evidence="6" id="KW-0742">SOS response</keyword>
<dbReference type="CDD" id="cd06529">
    <property type="entry name" value="S24_LexA-like"/>
    <property type="match status" value="1"/>
</dbReference>
<keyword evidence="2" id="KW-0227">DNA damage</keyword>
<dbReference type="InterPro" id="IPR050077">
    <property type="entry name" value="LexA_repressor"/>
</dbReference>
<comment type="similarity">
    <text evidence="1 7">Belongs to the peptidase S24 family.</text>
</comment>
<evidence type="ECO:0000256" key="1">
    <source>
        <dbReference type="ARBA" id="ARBA00007484"/>
    </source>
</evidence>
<dbReference type="GO" id="GO:0006281">
    <property type="term" value="P:DNA repair"/>
    <property type="evidence" value="ECO:0007669"/>
    <property type="project" value="UniProtKB-KW"/>
</dbReference>
<evidence type="ECO:0000313" key="10">
    <source>
        <dbReference type="Proteomes" id="UP000515733"/>
    </source>
</evidence>
<evidence type="ECO:0000256" key="7">
    <source>
        <dbReference type="RuleBase" id="RU003991"/>
    </source>
</evidence>
<evidence type="ECO:0000259" key="8">
    <source>
        <dbReference type="Pfam" id="PF00717"/>
    </source>
</evidence>
<dbReference type="PRINTS" id="PR00726">
    <property type="entry name" value="LEXASERPTASE"/>
</dbReference>
<dbReference type="PANTHER" id="PTHR33516:SF2">
    <property type="entry name" value="LEXA REPRESSOR-RELATED"/>
    <property type="match status" value="1"/>
</dbReference>
<dbReference type="OrthoDB" id="9802364at2"/>
<evidence type="ECO:0000256" key="5">
    <source>
        <dbReference type="ARBA" id="ARBA00023204"/>
    </source>
</evidence>
<dbReference type="AlphaFoldDB" id="A0A6S6XU02"/>
<evidence type="ECO:0000313" key="9">
    <source>
        <dbReference type="EMBL" id="CAB1368280.1"/>
    </source>
</evidence>
<dbReference type="InterPro" id="IPR015927">
    <property type="entry name" value="Peptidase_S24_S26A/B/C"/>
</dbReference>
<dbReference type="EC" id="3.4.21.-" evidence="9"/>
<dbReference type="GO" id="GO:0003677">
    <property type="term" value="F:DNA binding"/>
    <property type="evidence" value="ECO:0007669"/>
    <property type="project" value="InterPro"/>
</dbReference>
<feature type="domain" description="Peptidase S24/S26A/S26B/S26C" evidence="8">
    <location>
        <begin position="32"/>
        <end position="148"/>
    </location>
</feature>
<dbReference type="PANTHER" id="PTHR33516">
    <property type="entry name" value="LEXA REPRESSOR"/>
    <property type="match status" value="1"/>
</dbReference>
<dbReference type="SUPFAM" id="SSF51306">
    <property type="entry name" value="LexA/Signal peptidase"/>
    <property type="match status" value="1"/>
</dbReference>
<evidence type="ECO:0000256" key="6">
    <source>
        <dbReference type="ARBA" id="ARBA00023236"/>
    </source>
</evidence>
<protein>
    <submittedName>
        <fullName evidence="9">DNA polymerase V, subunit D (Modular protein)</fullName>
        <ecNumber evidence="9">3.4.21.-</ecNumber>
    </submittedName>
</protein>
<dbReference type="KEGG" id="doe:DENOEST_1115"/>
<dbReference type="EMBL" id="LR778301">
    <property type="protein sequence ID" value="CAB1368280.1"/>
    <property type="molecule type" value="Genomic_DNA"/>
</dbReference>
<evidence type="ECO:0000256" key="3">
    <source>
        <dbReference type="ARBA" id="ARBA00022801"/>
    </source>
</evidence>
<organism evidence="9 10">
    <name type="scientific">Denitratisoma oestradiolicum</name>
    <dbReference type="NCBI Taxonomy" id="311182"/>
    <lineage>
        <taxon>Bacteria</taxon>
        <taxon>Pseudomonadati</taxon>
        <taxon>Pseudomonadota</taxon>
        <taxon>Betaproteobacteria</taxon>
        <taxon>Nitrosomonadales</taxon>
        <taxon>Sterolibacteriaceae</taxon>
        <taxon>Denitratisoma</taxon>
    </lineage>
</organism>
<keyword evidence="3 7" id="KW-0378">Hydrolase</keyword>
<dbReference type="InterPro" id="IPR006197">
    <property type="entry name" value="Peptidase_S24_LexA"/>
</dbReference>
<evidence type="ECO:0000256" key="2">
    <source>
        <dbReference type="ARBA" id="ARBA00022763"/>
    </source>
</evidence>
<dbReference type="GO" id="GO:0009432">
    <property type="term" value="P:SOS response"/>
    <property type="evidence" value="ECO:0007669"/>
    <property type="project" value="UniProtKB-KW"/>
</dbReference>
<sequence>MGCSCYRRVSPRPGTPFPQIPGQEVICLPGYPLLAGAVPAGFPSPAADYAEGRLNLDDHLVEHPEATFFVRVTGHSMTGFGIHDGDLLVVDRALDPKDRSVVIAVVDGNFTVKQICRLPNGVLLRSGSSGHSDILVQGDQELTVWGVVTWSLHQVAP</sequence>
<dbReference type="InterPro" id="IPR036286">
    <property type="entry name" value="LexA/Signal_pep-like_sf"/>
</dbReference>
<accession>A0A6S6XU02</accession>
<reference evidence="9 10" key="1">
    <citation type="submission" date="2020-03" db="EMBL/GenBank/DDBJ databases">
        <authorList>
            <consortium name="Genoscope - CEA"/>
            <person name="William W."/>
        </authorList>
    </citation>
    <scope>NUCLEOTIDE SEQUENCE [LARGE SCALE GENOMIC DNA]</scope>
    <source>
        <strain evidence="10">DSM 16959</strain>
    </source>
</reference>
<dbReference type="Proteomes" id="UP000515733">
    <property type="component" value="Chromosome"/>
</dbReference>
<keyword evidence="4 7" id="KW-0068">Autocatalytic cleavage</keyword>
<proteinExistence type="inferred from homology"/>
<dbReference type="Gene3D" id="2.10.109.10">
    <property type="entry name" value="Umud Fragment, subunit A"/>
    <property type="match status" value="1"/>
</dbReference>
<name>A0A6S6XU02_9PROT</name>
<dbReference type="GO" id="GO:0006355">
    <property type="term" value="P:regulation of DNA-templated transcription"/>
    <property type="evidence" value="ECO:0007669"/>
    <property type="project" value="InterPro"/>
</dbReference>